<evidence type="ECO:0000313" key="1">
    <source>
        <dbReference type="EMBL" id="KAK2158940.1"/>
    </source>
</evidence>
<evidence type="ECO:0000313" key="2">
    <source>
        <dbReference type="Proteomes" id="UP001208570"/>
    </source>
</evidence>
<organism evidence="1 2">
    <name type="scientific">Paralvinella palmiformis</name>
    <dbReference type="NCBI Taxonomy" id="53620"/>
    <lineage>
        <taxon>Eukaryota</taxon>
        <taxon>Metazoa</taxon>
        <taxon>Spiralia</taxon>
        <taxon>Lophotrochozoa</taxon>
        <taxon>Annelida</taxon>
        <taxon>Polychaeta</taxon>
        <taxon>Sedentaria</taxon>
        <taxon>Canalipalpata</taxon>
        <taxon>Terebellida</taxon>
        <taxon>Terebelliformia</taxon>
        <taxon>Alvinellidae</taxon>
        <taxon>Paralvinella</taxon>
    </lineage>
</organism>
<sequence>MGIDGENIHVLRCHRIGIAIHNPVRPRDIVAVFDLDDTDKHTVLHHTKHLKGHDPAVYINEQFPYETNRRRNILRPIMKLAKNKHMRASLTKDKLTIKGNVFAINDLDKLPEKVNISSNSTVTADSHVFFRGWASPLSNFHLIYFTLDKVTYNSVEQYYQITKAPVIQDNSKAAAIMIIRNPLIIKSIGDTIPTTQNDVQLSVPTNNVTGWRVLDTVDEMRNQIIKDIPLSKSQSIRCEPSKVQVADAYSSDYFKIIQRFREIRTVFFEDSMENISHYMIPKYYDYMSNDCQMLENRSLGGGYIGRKVYGSECRKFFNETWSGHKLPDVALSIGLPRYTGEGKDEKRILSFIHIIPQAVSFQNGDVFYGSLKISPQKCKRNLSKFCPKLPTKMRTYEEILASAIAKQKTHTMSYKRDVIVLIKRSKKRWFKNHRALIVIAPHGAGEANLIFSQPVIKFLHVIYDKQLLMVCASASTYRIPGYAHIVEPRFARFNWSCCKVMAGCRINLCYEAIVIASTCRLTVCGRPIVRSNGCETIALRFIDVRKKLVVTRSVPLGDLWPAGCWDRTSVDIVAAGFGFYCINVFVVWVECVKALLVNIWNSTAKSARIGSRDMRFST</sequence>
<dbReference type="Gene3D" id="1.10.357.40">
    <property type="entry name" value="YbiA-like"/>
    <property type="match status" value="1"/>
</dbReference>
<keyword evidence="2" id="KW-1185">Reference proteome</keyword>
<accession>A0AAD9JVC9</accession>
<reference evidence="1" key="1">
    <citation type="journal article" date="2023" name="Mol. Biol. Evol.">
        <title>Third-Generation Sequencing Reveals the Adaptive Role of the Epigenome in Three Deep-Sea Polychaetes.</title>
        <authorList>
            <person name="Perez M."/>
            <person name="Aroh O."/>
            <person name="Sun Y."/>
            <person name="Lan Y."/>
            <person name="Juniper S.K."/>
            <person name="Young C.R."/>
            <person name="Angers B."/>
            <person name="Qian P.Y."/>
        </authorList>
    </citation>
    <scope>NUCLEOTIDE SEQUENCE</scope>
    <source>
        <strain evidence="1">P08H-3</strain>
    </source>
</reference>
<dbReference type="InterPro" id="IPR037238">
    <property type="entry name" value="YbiA-like_sf"/>
</dbReference>
<dbReference type="CDD" id="cd15457">
    <property type="entry name" value="NADAR"/>
    <property type="match status" value="1"/>
</dbReference>
<dbReference type="SUPFAM" id="SSF143990">
    <property type="entry name" value="YbiA-like"/>
    <property type="match status" value="1"/>
</dbReference>
<gene>
    <name evidence="1" type="ORF">LSH36_161g03006</name>
</gene>
<dbReference type="InterPro" id="IPR012816">
    <property type="entry name" value="NADAR"/>
</dbReference>
<name>A0AAD9JVC9_9ANNE</name>
<proteinExistence type="predicted"/>
<comment type="caution">
    <text evidence="1">The sequence shown here is derived from an EMBL/GenBank/DDBJ whole genome shotgun (WGS) entry which is preliminary data.</text>
</comment>
<protein>
    <submittedName>
        <fullName evidence="1">Uncharacterized protein</fullName>
    </submittedName>
</protein>
<dbReference type="Proteomes" id="UP001208570">
    <property type="component" value="Unassembled WGS sequence"/>
</dbReference>
<dbReference type="EMBL" id="JAODUP010000161">
    <property type="protein sequence ID" value="KAK2158940.1"/>
    <property type="molecule type" value="Genomic_DNA"/>
</dbReference>
<dbReference type="AlphaFoldDB" id="A0AAD9JVC9"/>